<evidence type="ECO:0000313" key="8">
    <source>
        <dbReference type="EMBL" id="RZF61663.1"/>
    </source>
</evidence>
<feature type="region of interest" description="Disordered" evidence="4">
    <location>
        <begin position="365"/>
        <end position="408"/>
    </location>
</feature>
<dbReference type="AlphaFoldDB" id="A0A4Q6XND4"/>
<sequence>MIKKARLLFFYALTFTTITCAQDLDAYNTLYVKTYLETSQKDFSRALHIADSLYTISKTPLLQARSLMLTASLYQQVGEPIKAIEYAIKAEKIIGDTKEVNWKTRIYGFLATQYRIAGLFTPAKEYAEKALTVVEKVKDLQIANATKGLVMQEMAYYEMAHKHYEQAIAYIRQSAQYLENAGQDQSFAVMGNEQLLGLNNYLLGNDEKALVHFKTALHLSTNLPDNHVTALIHNGLANIYISQNELPKAKLHLDTAQRIAGQSHYLQLKKEVNETAYRYYSSTNDINQIRTIKRIQDSIVTRIYRQSADFLNSSYTILGREREGIRRELNSKLLFFITGILIVLPFTLYFFLPQPKQKHRAIHLPAEKRNESTNKEDTPSPPLSTNGPLTPSDIHTDPDSEPSSQPVISEQTVDKILAELEEFESKQLYVRRDLSLSYLATYCDTNAKYLSVVINSHKKKDFFNYINELRINYIIEKLRNDPYYRRLKIAVLAREAGFSSQSKFALNFKKVTDVSPSEFIKSLAEGSEV</sequence>
<evidence type="ECO:0000256" key="3">
    <source>
        <dbReference type="ARBA" id="ARBA00023163"/>
    </source>
</evidence>
<evidence type="ECO:0000256" key="4">
    <source>
        <dbReference type="SAM" id="MobiDB-lite"/>
    </source>
</evidence>
<feature type="compositionally biased region" description="Basic and acidic residues" evidence="4">
    <location>
        <begin position="365"/>
        <end position="378"/>
    </location>
</feature>
<feature type="signal peptide" evidence="6">
    <location>
        <begin position="1"/>
        <end position="21"/>
    </location>
</feature>
<evidence type="ECO:0000256" key="1">
    <source>
        <dbReference type="ARBA" id="ARBA00023015"/>
    </source>
</evidence>
<keyword evidence="9" id="KW-1185">Reference proteome</keyword>
<dbReference type="InterPro" id="IPR018060">
    <property type="entry name" value="HTH_AraC"/>
</dbReference>
<dbReference type="Gene3D" id="1.10.10.60">
    <property type="entry name" value="Homeodomain-like"/>
    <property type="match status" value="2"/>
</dbReference>
<dbReference type="InterPro" id="IPR009057">
    <property type="entry name" value="Homeodomain-like_sf"/>
</dbReference>
<dbReference type="SMART" id="SM00028">
    <property type="entry name" value="TPR"/>
    <property type="match status" value="4"/>
</dbReference>
<dbReference type="PANTHER" id="PTHR43280">
    <property type="entry name" value="ARAC-FAMILY TRANSCRIPTIONAL REGULATOR"/>
    <property type="match status" value="1"/>
</dbReference>
<dbReference type="RefSeq" id="WP_130139892.1">
    <property type="nucleotide sequence ID" value="NZ_SGIT01000001.1"/>
</dbReference>
<dbReference type="PANTHER" id="PTHR43280:SF2">
    <property type="entry name" value="HTH-TYPE TRANSCRIPTIONAL REGULATOR EXSA"/>
    <property type="match status" value="1"/>
</dbReference>
<keyword evidence="1" id="KW-0805">Transcription regulation</keyword>
<dbReference type="Gene3D" id="1.25.40.10">
    <property type="entry name" value="Tetratricopeptide repeat domain"/>
    <property type="match status" value="2"/>
</dbReference>
<evidence type="ECO:0000256" key="6">
    <source>
        <dbReference type="SAM" id="SignalP"/>
    </source>
</evidence>
<dbReference type="InterPro" id="IPR011990">
    <property type="entry name" value="TPR-like_helical_dom_sf"/>
</dbReference>
<evidence type="ECO:0000256" key="2">
    <source>
        <dbReference type="ARBA" id="ARBA00023125"/>
    </source>
</evidence>
<organism evidence="8 9">
    <name type="scientific">Sphingobacterium corticibacterium</name>
    <dbReference type="NCBI Taxonomy" id="2484746"/>
    <lineage>
        <taxon>Bacteria</taxon>
        <taxon>Pseudomonadati</taxon>
        <taxon>Bacteroidota</taxon>
        <taxon>Sphingobacteriia</taxon>
        <taxon>Sphingobacteriales</taxon>
        <taxon>Sphingobacteriaceae</taxon>
        <taxon>Sphingobacterium</taxon>
    </lineage>
</organism>
<evidence type="ECO:0000259" key="7">
    <source>
        <dbReference type="PROSITE" id="PS01124"/>
    </source>
</evidence>
<dbReference type="SUPFAM" id="SSF46689">
    <property type="entry name" value="Homeodomain-like"/>
    <property type="match status" value="1"/>
</dbReference>
<dbReference type="SMART" id="SM00342">
    <property type="entry name" value="HTH_ARAC"/>
    <property type="match status" value="1"/>
</dbReference>
<keyword evidence="5" id="KW-0812">Transmembrane</keyword>
<feature type="domain" description="HTH araC/xylS-type" evidence="7">
    <location>
        <begin position="414"/>
        <end position="522"/>
    </location>
</feature>
<evidence type="ECO:0000313" key="9">
    <source>
        <dbReference type="Proteomes" id="UP000292855"/>
    </source>
</evidence>
<evidence type="ECO:0000256" key="5">
    <source>
        <dbReference type="SAM" id="Phobius"/>
    </source>
</evidence>
<comment type="caution">
    <text evidence="8">The sequence shown here is derived from an EMBL/GenBank/DDBJ whole genome shotgun (WGS) entry which is preliminary data.</text>
</comment>
<dbReference type="EMBL" id="SGIT01000001">
    <property type="protein sequence ID" value="RZF61663.1"/>
    <property type="molecule type" value="Genomic_DNA"/>
</dbReference>
<dbReference type="GO" id="GO:0003700">
    <property type="term" value="F:DNA-binding transcription factor activity"/>
    <property type="evidence" value="ECO:0007669"/>
    <property type="project" value="InterPro"/>
</dbReference>
<proteinExistence type="predicted"/>
<name>A0A4Q6XND4_9SPHI</name>
<dbReference type="GO" id="GO:0043565">
    <property type="term" value="F:sequence-specific DNA binding"/>
    <property type="evidence" value="ECO:0007669"/>
    <property type="project" value="InterPro"/>
</dbReference>
<keyword evidence="5" id="KW-1133">Transmembrane helix</keyword>
<keyword evidence="5" id="KW-0472">Membrane</keyword>
<keyword evidence="2" id="KW-0238">DNA-binding</keyword>
<dbReference type="SUPFAM" id="SSF48452">
    <property type="entry name" value="TPR-like"/>
    <property type="match status" value="1"/>
</dbReference>
<keyword evidence="6" id="KW-0732">Signal</keyword>
<gene>
    <name evidence="8" type="ORF">EWE74_02135</name>
</gene>
<keyword evidence="3" id="KW-0804">Transcription</keyword>
<feature type="transmembrane region" description="Helical" evidence="5">
    <location>
        <begin position="333"/>
        <end position="352"/>
    </location>
</feature>
<accession>A0A4Q6XND4</accession>
<dbReference type="Proteomes" id="UP000292855">
    <property type="component" value="Unassembled WGS sequence"/>
</dbReference>
<feature type="chain" id="PRO_5020473492" evidence="6">
    <location>
        <begin position="22"/>
        <end position="529"/>
    </location>
</feature>
<dbReference type="Pfam" id="PF12833">
    <property type="entry name" value="HTH_18"/>
    <property type="match status" value="1"/>
</dbReference>
<dbReference type="InterPro" id="IPR019734">
    <property type="entry name" value="TPR_rpt"/>
</dbReference>
<dbReference type="OrthoDB" id="704028at2"/>
<reference evidence="8 9" key="1">
    <citation type="submission" date="2019-02" db="EMBL/GenBank/DDBJ databases">
        <authorList>
            <person name="Li Y."/>
        </authorList>
    </citation>
    <scope>NUCLEOTIDE SEQUENCE [LARGE SCALE GENOMIC DNA]</scope>
    <source>
        <strain evidence="8 9">30C10-4-7</strain>
    </source>
</reference>
<protein>
    <submittedName>
        <fullName evidence="8">Helix-turn-helix domain-containing protein</fullName>
    </submittedName>
</protein>
<dbReference type="PROSITE" id="PS01124">
    <property type="entry name" value="HTH_ARAC_FAMILY_2"/>
    <property type="match status" value="1"/>
</dbReference>